<evidence type="ECO:0000256" key="11">
    <source>
        <dbReference type="SAM" id="MobiDB-lite"/>
    </source>
</evidence>
<dbReference type="EMBL" id="JANAVB010031419">
    <property type="protein sequence ID" value="KAJ6811661.1"/>
    <property type="molecule type" value="Genomic_DNA"/>
</dbReference>
<evidence type="ECO:0000256" key="2">
    <source>
        <dbReference type="ARBA" id="ARBA00022528"/>
    </source>
</evidence>
<organism evidence="13 14">
    <name type="scientific">Iris pallida</name>
    <name type="common">Sweet iris</name>
    <dbReference type="NCBI Taxonomy" id="29817"/>
    <lineage>
        <taxon>Eukaryota</taxon>
        <taxon>Viridiplantae</taxon>
        <taxon>Streptophyta</taxon>
        <taxon>Embryophyta</taxon>
        <taxon>Tracheophyta</taxon>
        <taxon>Spermatophyta</taxon>
        <taxon>Magnoliopsida</taxon>
        <taxon>Liliopsida</taxon>
        <taxon>Asparagales</taxon>
        <taxon>Iridaceae</taxon>
        <taxon>Iridoideae</taxon>
        <taxon>Irideae</taxon>
        <taxon>Iris</taxon>
    </lineage>
</organism>
<feature type="region of interest" description="Disordered" evidence="11">
    <location>
        <begin position="27"/>
        <end position="48"/>
    </location>
</feature>
<dbReference type="GO" id="GO:1990904">
    <property type="term" value="C:ribonucleoprotein complex"/>
    <property type="evidence" value="ECO:0007669"/>
    <property type="project" value="UniProtKB-KW"/>
</dbReference>
<keyword evidence="7" id="KW-0809">Transit peptide</keyword>
<dbReference type="PROSITE" id="PS51295">
    <property type="entry name" value="CRM"/>
    <property type="match status" value="2"/>
</dbReference>
<dbReference type="SMART" id="SM01103">
    <property type="entry name" value="CRS1_YhbY"/>
    <property type="match status" value="2"/>
</dbReference>
<evidence type="ECO:0000256" key="6">
    <source>
        <dbReference type="ARBA" id="ARBA00022884"/>
    </source>
</evidence>
<dbReference type="Proteomes" id="UP001140949">
    <property type="component" value="Unassembled WGS sequence"/>
</dbReference>
<keyword evidence="2" id="KW-0150">Chloroplast</keyword>
<evidence type="ECO:0000313" key="13">
    <source>
        <dbReference type="EMBL" id="KAJ6811661.1"/>
    </source>
</evidence>
<dbReference type="PANTHER" id="PTHR31846:SF10">
    <property type="entry name" value="CHLOROPLASTIC GROUP IIA INTRON SPLICING FACILITATOR CRS1, CHLOROPLASTIC"/>
    <property type="match status" value="1"/>
</dbReference>
<evidence type="ECO:0000313" key="14">
    <source>
        <dbReference type="Proteomes" id="UP001140949"/>
    </source>
</evidence>
<keyword evidence="5" id="KW-0677">Repeat</keyword>
<dbReference type="InterPro" id="IPR001890">
    <property type="entry name" value="RNA-binding_CRM"/>
</dbReference>
<keyword evidence="6 10" id="KW-0694">RNA-binding</keyword>
<feature type="region of interest" description="Disordered" evidence="11">
    <location>
        <begin position="100"/>
        <end position="121"/>
    </location>
</feature>
<dbReference type="GO" id="GO:0009507">
    <property type="term" value="C:chloroplast"/>
    <property type="evidence" value="ECO:0007669"/>
    <property type="project" value="UniProtKB-SubCell"/>
</dbReference>
<dbReference type="InterPro" id="IPR035920">
    <property type="entry name" value="YhbY-like_sf"/>
</dbReference>
<feature type="domain" description="CRM" evidence="12">
    <location>
        <begin position="354"/>
        <end position="442"/>
    </location>
</feature>
<name>A0AAX6F6K8_IRIPA</name>
<comment type="subcellular location">
    <subcellularLocation>
        <location evidence="1">Plastid</location>
        <location evidence="1">Chloroplast</location>
    </subcellularLocation>
</comment>
<accession>A0AAX6F6K8</accession>
<sequence length="442" mass="50491">MHLFSSSSSSLLPSNTLHLITISSKLSTTAQQTKPINKTPTPPWILSPSQNQQLLNISSTNKSKLSSNTNQDQDRSLTGKVPGGRTRQAMKNIAQSISKLQELEPTNHQGEEEAEDEEDGNAVVPWARAKRTRAPPTVWRRERKERTAPTAAEREIPEGELRRLRGEARRLRSWVRAKKAGVTEEVVDEIRRAWRKEELAMVRIVEPLCRNMDRACEIVEMKTGGLVVWRKKDTLVVYRRTNFHSTTVPAVAVDEKPSETLNSGMVYGITDGLIIQKEREGEYPQPSMNWMLKEVGTINETLYVREADRLLNDLGPRFIDWWWKKPLPVDADLLPEFVPEFKPPFRRCPPRERPKLTDDELTYLRKLARPLPTHFALGKNTKLQGLAAAIVKLWEKCLIAKIAVKVGIPHTNNQQMSWELKATSHRRSCDIKKQVLYHTIQG</sequence>
<comment type="caution">
    <text evidence="13">The sequence shown here is derived from an EMBL/GenBank/DDBJ whole genome shotgun (WGS) entry which is preliminary data.</text>
</comment>
<gene>
    <name evidence="13" type="ORF">M6B38_152645</name>
</gene>
<dbReference type="InterPro" id="IPR045278">
    <property type="entry name" value="CRS1/CFM2/CFM3"/>
</dbReference>
<reference evidence="13" key="1">
    <citation type="journal article" date="2023" name="GigaByte">
        <title>Genome assembly of the bearded iris, Iris pallida Lam.</title>
        <authorList>
            <person name="Bruccoleri R.E."/>
            <person name="Oakeley E.J."/>
            <person name="Faust A.M.E."/>
            <person name="Altorfer M."/>
            <person name="Dessus-Babus S."/>
            <person name="Burckhardt D."/>
            <person name="Oertli M."/>
            <person name="Naumann U."/>
            <person name="Petersen F."/>
            <person name="Wong J."/>
        </authorList>
    </citation>
    <scope>NUCLEOTIDE SEQUENCE</scope>
    <source>
        <strain evidence="13">GSM-AAB239-AS_SAM_17_03QT</strain>
    </source>
</reference>
<keyword evidence="9" id="KW-0687">Ribonucleoprotein</keyword>
<keyword evidence="4" id="KW-0507">mRNA processing</keyword>
<proteinExistence type="predicted"/>
<evidence type="ECO:0000256" key="3">
    <source>
        <dbReference type="ARBA" id="ARBA00022640"/>
    </source>
</evidence>
<evidence type="ECO:0000259" key="12">
    <source>
        <dbReference type="PROSITE" id="PS51295"/>
    </source>
</evidence>
<evidence type="ECO:0000256" key="8">
    <source>
        <dbReference type="ARBA" id="ARBA00023187"/>
    </source>
</evidence>
<dbReference type="AlphaFoldDB" id="A0AAX6F6K8"/>
<evidence type="ECO:0000256" key="9">
    <source>
        <dbReference type="ARBA" id="ARBA00023274"/>
    </source>
</evidence>
<dbReference type="Pfam" id="PF01985">
    <property type="entry name" value="CRS1_YhbY"/>
    <property type="match status" value="2"/>
</dbReference>
<keyword evidence="14" id="KW-1185">Reference proteome</keyword>
<protein>
    <submittedName>
        <fullName evidence="13">Chloroplastic group IIA intron splicing facilitator CRS1, chloroplastic</fullName>
    </submittedName>
</protein>
<evidence type="ECO:0000256" key="1">
    <source>
        <dbReference type="ARBA" id="ARBA00004229"/>
    </source>
</evidence>
<dbReference type="PANTHER" id="PTHR31846">
    <property type="entry name" value="CRS1 / YHBY (CRM) DOMAIN-CONTAINING PROTEIN"/>
    <property type="match status" value="1"/>
</dbReference>
<feature type="region of interest" description="Disordered" evidence="11">
    <location>
        <begin position="61"/>
        <end position="85"/>
    </location>
</feature>
<reference evidence="13" key="2">
    <citation type="submission" date="2023-04" db="EMBL/GenBank/DDBJ databases">
        <authorList>
            <person name="Bruccoleri R.E."/>
            <person name="Oakeley E.J."/>
            <person name="Faust A.-M."/>
            <person name="Dessus-Babus S."/>
            <person name="Altorfer M."/>
            <person name="Burckhardt D."/>
            <person name="Oertli M."/>
            <person name="Naumann U."/>
            <person name="Petersen F."/>
            <person name="Wong J."/>
        </authorList>
    </citation>
    <scope>NUCLEOTIDE SEQUENCE</scope>
    <source>
        <strain evidence="13">GSM-AAB239-AS_SAM_17_03QT</strain>
        <tissue evidence="13">Leaf</tissue>
    </source>
</reference>
<dbReference type="GO" id="GO:0006397">
    <property type="term" value="P:mRNA processing"/>
    <property type="evidence" value="ECO:0007669"/>
    <property type="project" value="UniProtKB-KW"/>
</dbReference>
<evidence type="ECO:0000256" key="4">
    <source>
        <dbReference type="ARBA" id="ARBA00022664"/>
    </source>
</evidence>
<evidence type="ECO:0000256" key="7">
    <source>
        <dbReference type="ARBA" id="ARBA00022946"/>
    </source>
</evidence>
<dbReference type="GO" id="GO:0000373">
    <property type="term" value="P:Group II intron splicing"/>
    <property type="evidence" value="ECO:0007669"/>
    <property type="project" value="UniProtKB-ARBA"/>
</dbReference>
<feature type="compositionally biased region" description="Polar residues" evidence="11">
    <location>
        <begin position="27"/>
        <end position="39"/>
    </location>
</feature>
<keyword evidence="3" id="KW-0934">Plastid</keyword>
<dbReference type="Gene3D" id="3.30.110.60">
    <property type="entry name" value="YhbY-like"/>
    <property type="match status" value="2"/>
</dbReference>
<feature type="domain" description="CRM" evidence="12">
    <location>
        <begin position="154"/>
        <end position="250"/>
    </location>
</feature>
<dbReference type="GO" id="GO:0003729">
    <property type="term" value="F:mRNA binding"/>
    <property type="evidence" value="ECO:0007669"/>
    <property type="project" value="InterPro"/>
</dbReference>
<keyword evidence="8" id="KW-0508">mRNA splicing</keyword>
<feature type="compositionally biased region" description="Low complexity" evidence="11">
    <location>
        <begin position="61"/>
        <end position="70"/>
    </location>
</feature>
<dbReference type="SUPFAM" id="SSF75471">
    <property type="entry name" value="YhbY-like"/>
    <property type="match status" value="2"/>
</dbReference>
<evidence type="ECO:0000256" key="5">
    <source>
        <dbReference type="ARBA" id="ARBA00022737"/>
    </source>
</evidence>
<evidence type="ECO:0000256" key="10">
    <source>
        <dbReference type="PROSITE-ProRule" id="PRU00626"/>
    </source>
</evidence>